<proteinExistence type="predicted"/>
<dbReference type="SUPFAM" id="SSF46894">
    <property type="entry name" value="C-terminal effector domain of the bipartite response regulators"/>
    <property type="match status" value="1"/>
</dbReference>
<dbReference type="PROSITE" id="PS50043">
    <property type="entry name" value="HTH_LUXR_2"/>
    <property type="match status" value="1"/>
</dbReference>
<evidence type="ECO:0000256" key="2">
    <source>
        <dbReference type="ARBA" id="ARBA00022840"/>
    </source>
</evidence>
<accession>A0ABP7HZA4</accession>
<dbReference type="PANTHER" id="PTHR16305">
    <property type="entry name" value="TESTICULAR SOLUBLE ADENYLYL CYCLASE"/>
    <property type="match status" value="1"/>
</dbReference>
<reference evidence="5" key="1">
    <citation type="journal article" date="2019" name="Int. J. Syst. Evol. Microbiol.">
        <title>The Global Catalogue of Microorganisms (GCM) 10K type strain sequencing project: providing services to taxonomists for standard genome sequencing and annotation.</title>
        <authorList>
            <consortium name="The Broad Institute Genomics Platform"/>
            <consortium name="The Broad Institute Genome Sequencing Center for Infectious Disease"/>
            <person name="Wu L."/>
            <person name="Ma J."/>
        </authorList>
    </citation>
    <scope>NUCLEOTIDE SEQUENCE [LARGE SCALE GENOMIC DNA]</scope>
    <source>
        <strain evidence="5">JCM 17138</strain>
    </source>
</reference>
<dbReference type="PRINTS" id="PR00038">
    <property type="entry name" value="HTHLUXR"/>
</dbReference>
<comment type="caution">
    <text evidence="4">The sequence shown here is derived from an EMBL/GenBank/DDBJ whole genome shotgun (WGS) entry which is preliminary data.</text>
</comment>
<dbReference type="InterPro" id="IPR036388">
    <property type="entry name" value="WH-like_DNA-bd_sf"/>
</dbReference>
<dbReference type="Gene3D" id="1.10.10.10">
    <property type="entry name" value="Winged helix-like DNA-binding domain superfamily/Winged helix DNA-binding domain"/>
    <property type="match status" value="1"/>
</dbReference>
<keyword evidence="2" id="KW-0067">ATP-binding</keyword>
<organism evidence="4 5">
    <name type="scientific">Streptomyces coacervatus</name>
    <dbReference type="NCBI Taxonomy" id="647381"/>
    <lineage>
        <taxon>Bacteria</taxon>
        <taxon>Bacillati</taxon>
        <taxon>Actinomycetota</taxon>
        <taxon>Actinomycetes</taxon>
        <taxon>Kitasatosporales</taxon>
        <taxon>Streptomycetaceae</taxon>
        <taxon>Streptomyces</taxon>
    </lineage>
</organism>
<dbReference type="InterPro" id="IPR011990">
    <property type="entry name" value="TPR-like_helical_dom_sf"/>
</dbReference>
<dbReference type="InterPro" id="IPR027417">
    <property type="entry name" value="P-loop_NTPase"/>
</dbReference>
<sequence length="932" mass="98963">MERATELQMLDVLLGQVLAGNGTAALIDAPAGTGKSALLAEAATRARLRKAQVLRARCCPQEAYAPWGTVRQLLDARLSDKDLGLPAPGPAPLPEGHGDRALPVKRFHDLFLLLLQLSRQAPVVLLVDDAHHADDLSQQWLAYLARRLDGVPIGLAVATRTASGTECGALETALAACPEFPRLRPRPLSELGTASHLAGKLGQALESVSAEVCHAATGGNPGLLDAMADAIARTGTPPPQITPEQAADICSRALLRALPLLLNRHGPAVTATATAVTALGRVTGLPLLARTARTAMPTVEQAVTALEDAGLVCVGPPWRPSSAAIAQVLTALADDRTLSAVRSRAAEALRDLGAATPQIADMLLLTTPEGQAWRVPVLREAARIADERSDLPAAGAYLRRALAEPPEDTDRSALLARLGIAEVHLDPDSAVSHLRTVLEGEEDIRVRVTLVPHLAEALVRTGRAEAAVTLLDELAGQIGEDDRETLYRLWAQGILVFMEETPHVADAWIARDNIADDLDGTSPGQRLLLAVLALKTTLTGECSHAAADFADRALARSGPTEGPALTTAFATVALLHAGRLTDAARCCDQLLGDGLHRQPVPLQSFFMAMRAKISHRTGDIASALSLGRQALALAPPGQRYQPYATAQVLHALLDLGAGEEAEHACRTSYQSPAGCHWSWACLHAARARNHHVQGNHHAALEELEACARLMQDRGYDNPALVPWRSHAALVHQHLGNHATAMDLADEELVRARRWGAPHTIATSLRTLGRLQTGSDAVTALSEAASLLQGTPARRALAHTLTDLGEALHTTGRLADARQALRQALDLADASGATPLSERAHRALLVTGARPRRRRQSGVSALTEREYRIASLAATGMDNRAIASALFVSRRTVEFHLTHVYRKLAIDGRAELGTALTASHVTQPSLSAPAHAE</sequence>
<dbReference type="CDD" id="cd06170">
    <property type="entry name" value="LuxR_C_like"/>
    <property type="match status" value="1"/>
</dbReference>
<evidence type="ECO:0000313" key="5">
    <source>
        <dbReference type="Proteomes" id="UP001501009"/>
    </source>
</evidence>
<dbReference type="PROSITE" id="PS00622">
    <property type="entry name" value="HTH_LUXR_1"/>
    <property type="match status" value="1"/>
</dbReference>
<protein>
    <submittedName>
        <fullName evidence="4">LuxR family transcriptional regulator</fullName>
    </submittedName>
</protein>
<dbReference type="EMBL" id="BAABDE010000020">
    <property type="protein sequence ID" value="GAA3806354.1"/>
    <property type="molecule type" value="Genomic_DNA"/>
</dbReference>
<dbReference type="SUPFAM" id="SSF48452">
    <property type="entry name" value="TPR-like"/>
    <property type="match status" value="1"/>
</dbReference>
<keyword evidence="1" id="KW-0547">Nucleotide-binding</keyword>
<gene>
    <name evidence="4" type="ORF">GCM10022403_045480</name>
</gene>
<dbReference type="SUPFAM" id="SSF52540">
    <property type="entry name" value="P-loop containing nucleoside triphosphate hydrolases"/>
    <property type="match status" value="1"/>
</dbReference>
<dbReference type="InterPro" id="IPR016032">
    <property type="entry name" value="Sig_transdc_resp-reg_C-effctor"/>
</dbReference>
<evidence type="ECO:0000313" key="4">
    <source>
        <dbReference type="EMBL" id="GAA3806354.1"/>
    </source>
</evidence>
<feature type="domain" description="HTH luxR-type" evidence="3">
    <location>
        <begin position="854"/>
        <end position="919"/>
    </location>
</feature>
<keyword evidence="5" id="KW-1185">Reference proteome</keyword>
<dbReference type="Pfam" id="PF00196">
    <property type="entry name" value="GerE"/>
    <property type="match status" value="1"/>
</dbReference>
<dbReference type="InterPro" id="IPR041664">
    <property type="entry name" value="AAA_16"/>
</dbReference>
<dbReference type="Gene3D" id="1.25.40.10">
    <property type="entry name" value="Tetratricopeptide repeat domain"/>
    <property type="match status" value="2"/>
</dbReference>
<dbReference type="Pfam" id="PF13191">
    <property type="entry name" value="AAA_16"/>
    <property type="match status" value="1"/>
</dbReference>
<evidence type="ECO:0000256" key="1">
    <source>
        <dbReference type="ARBA" id="ARBA00022741"/>
    </source>
</evidence>
<evidence type="ECO:0000259" key="3">
    <source>
        <dbReference type="PROSITE" id="PS50043"/>
    </source>
</evidence>
<dbReference type="PANTHER" id="PTHR16305:SF35">
    <property type="entry name" value="TRANSCRIPTIONAL ACTIVATOR DOMAIN"/>
    <property type="match status" value="1"/>
</dbReference>
<dbReference type="Proteomes" id="UP001501009">
    <property type="component" value="Unassembled WGS sequence"/>
</dbReference>
<name>A0ABP7HZA4_9ACTN</name>
<dbReference type="InterPro" id="IPR000792">
    <property type="entry name" value="Tscrpt_reg_LuxR_C"/>
</dbReference>
<dbReference type="SMART" id="SM00421">
    <property type="entry name" value="HTH_LUXR"/>
    <property type="match status" value="1"/>
</dbReference>